<keyword evidence="9" id="KW-1185">Reference proteome</keyword>
<dbReference type="InterPro" id="IPR036397">
    <property type="entry name" value="RNaseH_sf"/>
</dbReference>
<evidence type="ECO:0000259" key="7">
    <source>
        <dbReference type="PROSITE" id="PS51644"/>
    </source>
</evidence>
<dbReference type="InterPro" id="IPR035437">
    <property type="entry name" value="SNase_OB-fold_sf"/>
</dbReference>
<dbReference type="InterPro" id="IPR025605">
    <property type="entry name" value="OST-HTH/LOTUS_dom"/>
</dbReference>
<evidence type="ECO:0000259" key="5">
    <source>
        <dbReference type="PROSITE" id="PS50304"/>
    </source>
</evidence>
<dbReference type="Gene3D" id="3.30.420.610">
    <property type="entry name" value="LOTUS domain-like"/>
    <property type="match status" value="2"/>
</dbReference>
<dbReference type="SUPFAM" id="SSF53098">
    <property type="entry name" value="Ribonuclease H-like"/>
    <property type="match status" value="1"/>
</dbReference>
<keyword evidence="4" id="KW-0744">Spermatogenesis</keyword>
<dbReference type="GO" id="GO:0007283">
    <property type="term" value="P:spermatogenesis"/>
    <property type="evidence" value="ECO:0007669"/>
    <property type="project" value="UniProtKB-KW"/>
</dbReference>
<dbReference type="Gene3D" id="2.30.30.140">
    <property type="match status" value="1"/>
</dbReference>
<dbReference type="CDD" id="cd09276">
    <property type="entry name" value="Rnase_HI_RT_non_LTR"/>
    <property type="match status" value="1"/>
</dbReference>
<proteinExistence type="predicted"/>
<gene>
    <name evidence="8" type="primary">tdrd5_1</name>
    <name evidence="8" type="ORF">CEXT_706341</name>
</gene>
<feature type="domain" description="HTH OST-type" evidence="7">
    <location>
        <begin position="454"/>
        <end position="529"/>
    </location>
</feature>
<dbReference type="GO" id="GO:0004523">
    <property type="term" value="F:RNA-DNA hybrid ribonuclease activity"/>
    <property type="evidence" value="ECO:0007669"/>
    <property type="project" value="InterPro"/>
</dbReference>
<dbReference type="InterPro" id="IPR002156">
    <property type="entry name" value="RNaseH_domain"/>
</dbReference>
<dbReference type="Proteomes" id="UP001054945">
    <property type="component" value="Unassembled WGS sequence"/>
</dbReference>
<evidence type="ECO:0000256" key="3">
    <source>
        <dbReference type="ARBA" id="ARBA00022737"/>
    </source>
</evidence>
<feature type="domain" description="HTH OST-type" evidence="7">
    <location>
        <begin position="568"/>
        <end position="643"/>
    </location>
</feature>
<dbReference type="InterPro" id="IPR012337">
    <property type="entry name" value="RNaseH-like_sf"/>
</dbReference>
<evidence type="ECO:0000256" key="2">
    <source>
        <dbReference type="ARBA" id="ARBA00022490"/>
    </source>
</evidence>
<dbReference type="CDD" id="cd09972">
    <property type="entry name" value="LOTUS_TDRD_OSKAR"/>
    <property type="match status" value="1"/>
</dbReference>
<dbReference type="GO" id="GO:0005737">
    <property type="term" value="C:cytoplasm"/>
    <property type="evidence" value="ECO:0007669"/>
    <property type="project" value="UniProtKB-SubCell"/>
</dbReference>
<dbReference type="PROSITE" id="PS50304">
    <property type="entry name" value="TUDOR"/>
    <property type="match status" value="1"/>
</dbReference>
<accession>A0AAV4NPS7</accession>
<dbReference type="PANTHER" id="PTHR22948:SF76">
    <property type="entry name" value="FI20010P1-RELATED"/>
    <property type="match status" value="1"/>
</dbReference>
<evidence type="ECO:0000313" key="9">
    <source>
        <dbReference type="Proteomes" id="UP001054945"/>
    </source>
</evidence>
<dbReference type="InterPro" id="IPR041966">
    <property type="entry name" value="LOTUS-like"/>
</dbReference>
<dbReference type="Pfam" id="PF12872">
    <property type="entry name" value="OST-HTH"/>
    <property type="match status" value="2"/>
</dbReference>
<dbReference type="GO" id="GO:0030154">
    <property type="term" value="P:cell differentiation"/>
    <property type="evidence" value="ECO:0007669"/>
    <property type="project" value="UniProtKB-ARBA"/>
</dbReference>
<reference evidence="8 9" key="1">
    <citation type="submission" date="2021-06" db="EMBL/GenBank/DDBJ databases">
        <title>Caerostris extrusa draft genome.</title>
        <authorList>
            <person name="Kono N."/>
            <person name="Arakawa K."/>
        </authorList>
    </citation>
    <scope>NUCLEOTIDE SEQUENCE [LARGE SCALE GENOMIC DNA]</scope>
</reference>
<dbReference type="Gene3D" id="3.30.420.10">
    <property type="entry name" value="Ribonuclease H-like superfamily/Ribonuclease H"/>
    <property type="match status" value="1"/>
</dbReference>
<evidence type="ECO:0000256" key="4">
    <source>
        <dbReference type="ARBA" id="ARBA00022871"/>
    </source>
</evidence>
<dbReference type="EMBL" id="BPLR01003488">
    <property type="protein sequence ID" value="GIX85197.1"/>
    <property type="molecule type" value="Genomic_DNA"/>
</dbReference>
<dbReference type="InterPro" id="IPR002999">
    <property type="entry name" value="Tudor"/>
</dbReference>
<evidence type="ECO:0000259" key="6">
    <source>
        <dbReference type="PROSITE" id="PS50879"/>
    </source>
</evidence>
<dbReference type="SMART" id="SM00333">
    <property type="entry name" value="TUDOR"/>
    <property type="match status" value="1"/>
</dbReference>
<dbReference type="SUPFAM" id="SSF63748">
    <property type="entry name" value="Tudor/PWWP/MBT"/>
    <property type="match status" value="1"/>
</dbReference>
<comment type="caution">
    <text evidence="8">The sequence shown here is derived from an EMBL/GenBank/DDBJ whole genome shotgun (WGS) entry which is preliminary data.</text>
</comment>
<protein>
    <submittedName>
        <fullName evidence="8">Tudor domain-containing protein 5</fullName>
    </submittedName>
</protein>
<name>A0AAV4NPS7_CAEEX</name>
<feature type="domain" description="HTH OST-type" evidence="7">
    <location>
        <begin position="335"/>
        <end position="408"/>
    </location>
</feature>
<evidence type="ECO:0000256" key="1">
    <source>
        <dbReference type="ARBA" id="ARBA00004496"/>
    </source>
</evidence>
<comment type="subcellular location">
    <subcellularLocation>
        <location evidence="1">Cytoplasm</location>
    </subcellularLocation>
</comment>
<keyword evidence="3" id="KW-0677">Repeat</keyword>
<dbReference type="AlphaFoldDB" id="A0AAV4NPS7"/>
<dbReference type="PROSITE" id="PS50879">
    <property type="entry name" value="RNASE_H_1"/>
    <property type="match status" value="1"/>
</dbReference>
<dbReference type="Gene3D" id="2.40.50.90">
    <property type="match status" value="1"/>
</dbReference>
<dbReference type="PROSITE" id="PS51644">
    <property type="entry name" value="HTH_OST"/>
    <property type="match status" value="3"/>
</dbReference>
<dbReference type="InterPro" id="IPR050621">
    <property type="entry name" value="Tudor_domain_containing"/>
</dbReference>
<keyword evidence="4" id="KW-0221">Differentiation</keyword>
<organism evidence="8 9">
    <name type="scientific">Caerostris extrusa</name>
    <name type="common">Bark spider</name>
    <name type="synonym">Caerostris bankana</name>
    <dbReference type="NCBI Taxonomy" id="172846"/>
    <lineage>
        <taxon>Eukaryota</taxon>
        <taxon>Metazoa</taxon>
        <taxon>Ecdysozoa</taxon>
        <taxon>Arthropoda</taxon>
        <taxon>Chelicerata</taxon>
        <taxon>Arachnida</taxon>
        <taxon>Araneae</taxon>
        <taxon>Araneomorphae</taxon>
        <taxon>Entelegynae</taxon>
        <taxon>Araneoidea</taxon>
        <taxon>Araneidae</taxon>
        <taxon>Caerostris</taxon>
    </lineage>
</organism>
<dbReference type="Pfam" id="PF00075">
    <property type="entry name" value="RNase_H"/>
    <property type="match status" value="1"/>
</dbReference>
<dbReference type="Pfam" id="PF00567">
    <property type="entry name" value="TUDOR"/>
    <property type="match status" value="1"/>
</dbReference>
<keyword evidence="2" id="KW-0963">Cytoplasm</keyword>
<dbReference type="GO" id="GO:0003676">
    <property type="term" value="F:nucleic acid binding"/>
    <property type="evidence" value="ECO:0007669"/>
    <property type="project" value="InterPro"/>
</dbReference>
<dbReference type="PANTHER" id="PTHR22948">
    <property type="entry name" value="TUDOR DOMAIN CONTAINING PROTEIN"/>
    <property type="match status" value="1"/>
</dbReference>
<sequence>MSGQEILSDKIKRLALQFLIKQYANHSFSPLMVNNELQLLDKDENTLKNSLQNYNCSPEHLLTLPIVPRHDPPLCEIFLQKFRFQNKENPVSLIVNDFSDCINRFFSDHYIIATDASKSHVSTSIAGISCNQSFSYRINPINSVFTAEVLAICVAIDELAIVDKDILILSDSFSALNSLKNLNIHSTYVIQRLASKLFVRQTFNQNITFLWVPGHSEILWNEKADSFAKNTTELSQFIEWISPEDVIANLKKQSYLILETNYFSSKYYDLIGNFPDIGTITKWTQNRRQDILIARIISRMIVTPALENELFNFIDEFLHLFSKYFTFCGIMGMNKMDIVKMEVRSVLLTAKNGLTLTMFLKEYRCLVGTQFPFREFGYTTDIELLESIPEVVHIKPIRDGEVLLTAVVDKSTEHIFKLVQKQKDSKKSKTTPAAEISKFNETARSGLIKSRPFVPARLKAEIFQILRQNQNGISYSAFTADYHKTFNKSLNLDWLSSEPTERFRKLVLAAPELELKFVGHMEKLCFRSNLQNADSETFKKMIAVQKVGGPQSNTQVSLSNKNQDLTVIPKSIKDNFEKVLKLYPKGIIAAHFPILYYDLFGLDFDLFELGYNSLMALTDDFSDIFYKVKAPNSRNDWLLFHADNAKYAPKIYDSEPNTSDSNLPIKQPLSNRGKSNLHQKKIYQPTEEVSNGIAPISSRYFEPKIPNEAFSTYMPVFISAIANLDHFWFQLQTPKAIAGLCELEADMNTFYYCLPNSNYKMADYDIKVGAACVAFYEEHWFRGVISAISNEETVVVEFVDYGGCEEIPRDGLYYLGKDFLHVPVHAYPAKLAGIKIASKWTRNASLRFIRLCNRLVLMARVHTEVDSTLSILLCDTNGDDDIYINDVLVKEGYAVYSFKKECNDSSDDYSSSESGFLSSSSCSSSTFIEATQNITSPNSVIPRNSYCKREKSNLQKKKSIRRVLLSDNYLTHILLIKNEAYVSVGEMNNLFWNNKNADILIRILKCKKFLLPTISISRDEYRDLFNQMERYSVIDVKECNVTLCLLKHCLKILNVLGHPSESVRKTFIKEIKNFDPNSDVWRESSQESECVIEKVHDEGQKMDRMCQHDLKTMQEGLLCRRHLFMKSFKENGDRDALNRVKEIDTLLINVRRRIKEIEDICNSYSDFLCE</sequence>
<evidence type="ECO:0000313" key="8">
    <source>
        <dbReference type="EMBL" id="GIX85197.1"/>
    </source>
</evidence>
<feature type="domain" description="RNase H type-1" evidence="6">
    <location>
        <begin position="106"/>
        <end position="233"/>
    </location>
</feature>
<feature type="domain" description="Tudor" evidence="5">
    <location>
        <begin position="765"/>
        <end position="822"/>
    </location>
</feature>